<comment type="caution">
    <text evidence="2">The sequence shown here is derived from an EMBL/GenBank/DDBJ whole genome shotgun (WGS) entry which is preliminary data.</text>
</comment>
<proteinExistence type="predicted"/>
<name>A0A6V7UGE3_MELEN</name>
<keyword evidence="1" id="KW-0732">Signal</keyword>
<evidence type="ECO:0000313" key="2">
    <source>
        <dbReference type="EMBL" id="CAD2157591.1"/>
    </source>
</evidence>
<dbReference type="AlphaFoldDB" id="A0A6V7UGE3"/>
<sequence length="286" mass="33572">MRISFLAILIIILVFIHYSYIYSVPQCQFGECSSWDILLLPLLTDKFTQVSLLKAIVRSMLCGCRWYFDEQIKIELATKNGSFVHIKDPISFPEFEQLDQFKFTQTERHSNKSYWKICVDKAVANIEGFKNNSNLTTAKIEERKRGRFVFVITDFERNRNGNEKDFLQDIDHQLAENGVFFRYVQLKFDDHKQTQITTGGGKSSTINERIRNISSNIIRVAIVEQGSDFDAFVIVRPCPQLNDAEKIREYSYVQHFYYENWLLRSKFSKILKNSFPLSYFSILEVL</sequence>
<protein>
    <submittedName>
        <fullName evidence="2">Uncharacterized protein</fullName>
    </submittedName>
</protein>
<organism evidence="2 3">
    <name type="scientific">Meloidogyne enterolobii</name>
    <name type="common">Root-knot nematode worm</name>
    <name type="synonym">Meloidogyne mayaguensis</name>
    <dbReference type="NCBI Taxonomy" id="390850"/>
    <lineage>
        <taxon>Eukaryota</taxon>
        <taxon>Metazoa</taxon>
        <taxon>Ecdysozoa</taxon>
        <taxon>Nematoda</taxon>
        <taxon>Chromadorea</taxon>
        <taxon>Rhabditida</taxon>
        <taxon>Tylenchina</taxon>
        <taxon>Tylenchomorpha</taxon>
        <taxon>Tylenchoidea</taxon>
        <taxon>Meloidogynidae</taxon>
        <taxon>Meloidogyninae</taxon>
        <taxon>Meloidogyne</taxon>
    </lineage>
</organism>
<dbReference type="OrthoDB" id="5791658at2759"/>
<feature type="chain" id="PRO_5027961179" evidence="1">
    <location>
        <begin position="22"/>
        <end position="286"/>
    </location>
</feature>
<reference evidence="2 3" key="1">
    <citation type="submission" date="2020-08" db="EMBL/GenBank/DDBJ databases">
        <authorList>
            <person name="Koutsovoulos G."/>
            <person name="Danchin GJ E."/>
        </authorList>
    </citation>
    <scope>NUCLEOTIDE SEQUENCE [LARGE SCALE GENOMIC DNA]</scope>
</reference>
<evidence type="ECO:0000313" key="3">
    <source>
        <dbReference type="Proteomes" id="UP000580250"/>
    </source>
</evidence>
<feature type="signal peptide" evidence="1">
    <location>
        <begin position="1"/>
        <end position="21"/>
    </location>
</feature>
<dbReference type="EMBL" id="CAJEWN010000066">
    <property type="protein sequence ID" value="CAD2157591.1"/>
    <property type="molecule type" value="Genomic_DNA"/>
</dbReference>
<evidence type="ECO:0000256" key="1">
    <source>
        <dbReference type="SAM" id="SignalP"/>
    </source>
</evidence>
<accession>A0A6V7UGE3</accession>
<dbReference type="Proteomes" id="UP000580250">
    <property type="component" value="Unassembled WGS sequence"/>
</dbReference>
<gene>
    <name evidence="2" type="ORF">MENT_LOCUS12706</name>
</gene>